<dbReference type="Gene3D" id="3.60.10.10">
    <property type="entry name" value="Endonuclease/exonuclease/phosphatase"/>
    <property type="match status" value="1"/>
</dbReference>
<accession>A0A9W4SJ80</accession>
<reference evidence="1" key="1">
    <citation type="submission" date="2022-08" db="EMBL/GenBank/DDBJ databases">
        <authorList>
            <person name="Kallberg Y."/>
            <person name="Tangrot J."/>
            <person name="Rosling A."/>
        </authorList>
    </citation>
    <scope>NUCLEOTIDE SEQUENCE</scope>
    <source>
        <strain evidence="1">Wild A</strain>
    </source>
</reference>
<feature type="non-terminal residue" evidence="1">
    <location>
        <position position="1"/>
    </location>
</feature>
<proteinExistence type="predicted"/>
<dbReference type="Proteomes" id="UP001153678">
    <property type="component" value="Unassembled WGS sequence"/>
</dbReference>
<dbReference type="EMBL" id="CAMKVN010000816">
    <property type="protein sequence ID" value="CAI2171389.1"/>
    <property type="molecule type" value="Genomic_DNA"/>
</dbReference>
<dbReference type="SUPFAM" id="SSF56219">
    <property type="entry name" value="DNase I-like"/>
    <property type="match status" value="1"/>
</dbReference>
<gene>
    <name evidence="1" type="ORF">FWILDA_LOCUS5055</name>
</gene>
<comment type="caution">
    <text evidence="1">The sequence shown here is derived from an EMBL/GenBank/DDBJ whole genome shotgun (WGS) entry which is preliminary data.</text>
</comment>
<protein>
    <submittedName>
        <fullName evidence="1">18372_t:CDS:1</fullName>
    </submittedName>
</protein>
<evidence type="ECO:0000313" key="1">
    <source>
        <dbReference type="EMBL" id="CAI2171389.1"/>
    </source>
</evidence>
<dbReference type="InterPro" id="IPR036691">
    <property type="entry name" value="Endo/exonu/phosph_ase_sf"/>
</dbReference>
<sequence>MNLFDSCTIIFDRLRANYPTFCSHNAVSRIDYVWSSVDIASHLVKCSTVDVPSNLSDHSIVILKCENFLNIKQTKRKIPLKKVFNLDKMTTDILIAAHSEGLLFAINDFNLLGISMKHRLKQLQQREWLANCPLVCWPYSIPSKDSDWVVNVLCEWNKSTITVQIPVTAHNLIKGGNTPLHN</sequence>
<organism evidence="1 2">
    <name type="scientific">Funneliformis geosporum</name>
    <dbReference type="NCBI Taxonomy" id="1117311"/>
    <lineage>
        <taxon>Eukaryota</taxon>
        <taxon>Fungi</taxon>
        <taxon>Fungi incertae sedis</taxon>
        <taxon>Mucoromycota</taxon>
        <taxon>Glomeromycotina</taxon>
        <taxon>Glomeromycetes</taxon>
        <taxon>Glomerales</taxon>
        <taxon>Glomeraceae</taxon>
        <taxon>Funneliformis</taxon>
    </lineage>
</organism>
<dbReference type="AlphaFoldDB" id="A0A9W4SJ80"/>
<keyword evidence="2" id="KW-1185">Reference proteome</keyword>
<name>A0A9W4SJ80_9GLOM</name>
<evidence type="ECO:0000313" key="2">
    <source>
        <dbReference type="Proteomes" id="UP001153678"/>
    </source>
</evidence>